<dbReference type="AlphaFoldDB" id="A0AAQ3UK12"/>
<sequence length="156" mass="17658">MDAESNSMSSRGSDRRRRTAAPRPPLQEAGSTLYMPPLSTRPHNPSCKRYGDRFIPERSAMDMDLAHYLLAEPRKEKEKNSPGSSPSGTSRRSLKPCPLISVLMRSKPSRLRRGFWMPQSSFTLLPELARLGKQQCVVHRARQHGVPLGCLQRLYD</sequence>
<gene>
    <name evidence="2" type="ORF">U9M48_036868</name>
</gene>
<evidence type="ECO:0000313" key="3">
    <source>
        <dbReference type="Proteomes" id="UP001341281"/>
    </source>
</evidence>
<dbReference type="EMBL" id="CP144752">
    <property type="protein sequence ID" value="WVZ90579.1"/>
    <property type="molecule type" value="Genomic_DNA"/>
</dbReference>
<keyword evidence="3" id="KW-1185">Reference proteome</keyword>
<name>A0AAQ3UK12_PASNO</name>
<accession>A0AAQ3UK12</accession>
<feature type="region of interest" description="Disordered" evidence="1">
    <location>
        <begin position="68"/>
        <end position="98"/>
    </location>
</feature>
<reference evidence="2 3" key="1">
    <citation type="submission" date="2024-02" db="EMBL/GenBank/DDBJ databases">
        <title>High-quality chromosome-scale genome assembly of Pensacola bahiagrass (Paspalum notatum Flugge var. saurae).</title>
        <authorList>
            <person name="Vega J.M."/>
            <person name="Podio M."/>
            <person name="Orjuela J."/>
            <person name="Siena L.A."/>
            <person name="Pessino S.C."/>
            <person name="Combes M.C."/>
            <person name="Mariac C."/>
            <person name="Albertini E."/>
            <person name="Pupilli F."/>
            <person name="Ortiz J.P.A."/>
            <person name="Leblanc O."/>
        </authorList>
    </citation>
    <scope>NUCLEOTIDE SEQUENCE [LARGE SCALE GENOMIC DNA]</scope>
    <source>
        <strain evidence="2">R1</strain>
        <tissue evidence="2">Leaf</tissue>
    </source>
</reference>
<protein>
    <submittedName>
        <fullName evidence="2">Uncharacterized protein</fullName>
    </submittedName>
</protein>
<organism evidence="2 3">
    <name type="scientific">Paspalum notatum var. saurae</name>
    <dbReference type="NCBI Taxonomy" id="547442"/>
    <lineage>
        <taxon>Eukaryota</taxon>
        <taxon>Viridiplantae</taxon>
        <taxon>Streptophyta</taxon>
        <taxon>Embryophyta</taxon>
        <taxon>Tracheophyta</taxon>
        <taxon>Spermatophyta</taxon>
        <taxon>Magnoliopsida</taxon>
        <taxon>Liliopsida</taxon>
        <taxon>Poales</taxon>
        <taxon>Poaceae</taxon>
        <taxon>PACMAD clade</taxon>
        <taxon>Panicoideae</taxon>
        <taxon>Andropogonodae</taxon>
        <taxon>Paspaleae</taxon>
        <taxon>Paspalinae</taxon>
        <taxon>Paspalum</taxon>
    </lineage>
</organism>
<feature type="compositionally biased region" description="Low complexity" evidence="1">
    <location>
        <begin position="81"/>
        <end position="91"/>
    </location>
</feature>
<dbReference type="Proteomes" id="UP001341281">
    <property type="component" value="Chromosome 08"/>
</dbReference>
<feature type="compositionally biased region" description="Low complexity" evidence="1">
    <location>
        <begin position="1"/>
        <end position="11"/>
    </location>
</feature>
<evidence type="ECO:0000313" key="2">
    <source>
        <dbReference type="EMBL" id="WVZ90579.1"/>
    </source>
</evidence>
<feature type="region of interest" description="Disordered" evidence="1">
    <location>
        <begin position="1"/>
        <end position="51"/>
    </location>
</feature>
<proteinExistence type="predicted"/>
<evidence type="ECO:0000256" key="1">
    <source>
        <dbReference type="SAM" id="MobiDB-lite"/>
    </source>
</evidence>